<evidence type="ECO:0000256" key="1">
    <source>
        <dbReference type="ARBA" id="ARBA00022723"/>
    </source>
</evidence>
<gene>
    <name evidence="6" type="ORF">IEO21_09056</name>
</gene>
<evidence type="ECO:0000313" key="7">
    <source>
        <dbReference type="Proteomes" id="UP000639403"/>
    </source>
</evidence>
<comment type="caution">
    <text evidence="6">The sequence shown here is derived from an EMBL/GenBank/DDBJ whole genome shotgun (WGS) entry which is preliminary data.</text>
</comment>
<keyword evidence="1" id="KW-0479">Metal-binding</keyword>
<evidence type="ECO:0000313" key="6">
    <source>
        <dbReference type="EMBL" id="KAF9805422.1"/>
    </source>
</evidence>
<keyword evidence="3" id="KW-0862">Zinc</keyword>
<evidence type="ECO:0000256" key="4">
    <source>
        <dbReference type="PROSITE-ProRule" id="PRU00134"/>
    </source>
</evidence>
<dbReference type="Pfam" id="PF01753">
    <property type="entry name" value="zf-MYND"/>
    <property type="match status" value="1"/>
</dbReference>
<keyword evidence="2 4" id="KW-0863">Zinc-finger</keyword>
<dbReference type="AlphaFoldDB" id="A0A8H7NV35"/>
<dbReference type="EMBL" id="JADOXO010000385">
    <property type="protein sequence ID" value="KAF9805422.1"/>
    <property type="molecule type" value="Genomic_DNA"/>
</dbReference>
<proteinExistence type="predicted"/>
<sequence length="241" mass="27379">MTPPPANQSVVFCDNRGCPVWKVKGIQLKRCQGCRVKRYCSKECQTAAWPSHKGQCLEAQAARRVCNTAEQRKLWNDILRWADRNRTPCYNGLLAALDLHNRPQAQQELLLVVKLDYSPCAQHFNGRLLTTKVLVTSWQKVKETKVAWIRQHLAKIAASRACLEEEVMSLPQLVVYGVGTVVLIADFSDQTAWEGSTVILELPYRIQNLDLLARPVFSQAGWQHELMGELNKTCNIRHDIS</sequence>
<organism evidence="6 7">
    <name type="scientific">Rhodonia placenta</name>
    <dbReference type="NCBI Taxonomy" id="104341"/>
    <lineage>
        <taxon>Eukaryota</taxon>
        <taxon>Fungi</taxon>
        <taxon>Dikarya</taxon>
        <taxon>Basidiomycota</taxon>
        <taxon>Agaricomycotina</taxon>
        <taxon>Agaricomycetes</taxon>
        <taxon>Polyporales</taxon>
        <taxon>Adustoporiaceae</taxon>
        <taxon>Rhodonia</taxon>
    </lineage>
</organism>
<dbReference type="Gene3D" id="6.10.140.2220">
    <property type="match status" value="1"/>
</dbReference>
<protein>
    <recommendedName>
        <fullName evidence="5">MYND-type domain-containing protein</fullName>
    </recommendedName>
</protein>
<reference evidence="6" key="1">
    <citation type="submission" date="2020-11" db="EMBL/GenBank/DDBJ databases">
        <authorList>
            <person name="Koelle M."/>
            <person name="Horta M.A.C."/>
            <person name="Nowrousian M."/>
            <person name="Ohm R.A."/>
            <person name="Benz P."/>
            <person name="Pilgard A."/>
        </authorList>
    </citation>
    <scope>NUCLEOTIDE SEQUENCE</scope>
    <source>
        <strain evidence="6">FPRL280</strain>
    </source>
</reference>
<evidence type="ECO:0000256" key="2">
    <source>
        <dbReference type="ARBA" id="ARBA00022771"/>
    </source>
</evidence>
<dbReference type="InterPro" id="IPR002893">
    <property type="entry name" value="Znf_MYND"/>
</dbReference>
<dbReference type="PROSITE" id="PS50865">
    <property type="entry name" value="ZF_MYND_2"/>
    <property type="match status" value="1"/>
</dbReference>
<accession>A0A8H7NV35</accession>
<reference evidence="6" key="2">
    <citation type="journal article" name="Front. Microbiol.">
        <title>Degradative Capacity of Two Strains of Rhodonia placenta: From Phenotype to Genotype.</title>
        <authorList>
            <person name="Kolle M."/>
            <person name="Horta M.A.C."/>
            <person name="Nowrousian M."/>
            <person name="Ohm R.A."/>
            <person name="Benz J.P."/>
            <person name="Pilgard A."/>
        </authorList>
    </citation>
    <scope>NUCLEOTIDE SEQUENCE</scope>
    <source>
        <strain evidence="6">FPRL280</strain>
    </source>
</reference>
<evidence type="ECO:0000256" key="3">
    <source>
        <dbReference type="ARBA" id="ARBA00022833"/>
    </source>
</evidence>
<dbReference type="Proteomes" id="UP000639403">
    <property type="component" value="Unassembled WGS sequence"/>
</dbReference>
<dbReference type="GO" id="GO:0008270">
    <property type="term" value="F:zinc ion binding"/>
    <property type="evidence" value="ECO:0007669"/>
    <property type="project" value="UniProtKB-KW"/>
</dbReference>
<name>A0A8H7NV35_9APHY</name>
<feature type="domain" description="MYND-type" evidence="5">
    <location>
        <begin position="15"/>
        <end position="56"/>
    </location>
</feature>
<dbReference type="SUPFAM" id="SSF144232">
    <property type="entry name" value="HIT/MYND zinc finger-like"/>
    <property type="match status" value="1"/>
</dbReference>
<evidence type="ECO:0000259" key="5">
    <source>
        <dbReference type="PROSITE" id="PS50865"/>
    </source>
</evidence>